<name>A0AAU9S571_THLAR</name>
<evidence type="ECO:0000313" key="4">
    <source>
        <dbReference type="Proteomes" id="UP000836841"/>
    </source>
</evidence>
<dbReference type="PANTHER" id="PTHR31949:SF20">
    <property type="entry name" value="OS01G0141900 PROTEIN"/>
    <property type="match status" value="1"/>
</dbReference>
<evidence type="ECO:0000313" key="3">
    <source>
        <dbReference type="EMBL" id="CAH2058667.1"/>
    </source>
</evidence>
<dbReference type="Proteomes" id="UP000836841">
    <property type="component" value="Chromosome 4"/>
</dbReference>
<accession>A0AAU9S571</accession>
<evidence type="ECO:0000256" key="2">
    <source>
        <dbReference type="SAM" id="MobiDB-lite"/>
    </source>
</evidence>
<feature type="compositionally biased region" description="Low complexity" evidence="2">
    <location>
        <begin position="318"/>
        <end position="338"/>
    </location>
</feature>
<protein>
    <submittedName>
        <fullName evidence="3">Uncharacterized protein</fullName>
    </submittedName>
</protein>
<feature type="compositionally biased region" description="Polar residues" evidence="2">
    <location>
        <begin position="489"/>
        <end position="501"/>
    </location>
</feature>
<feature type="compositionally biased region" description="Low complexity" evidence="2">
    <location>
        <begin position="236"/>
        <end position="304"/>
    </location>
</feature>
<feature type="region of interest" description="Disordered" evidence="2">
    <location>
        <begin position="586"/>
        <end position="607"/>
    </location>
</feature>
<dbReference type="GO" id="GO:0055028">
    <property type="term" value="C:cortical microtubule"/>
    <property type="evidence" value="ECO:0007669"/>
    <property type="project" value="TreeGrafter"/>
</dbReference>
<feature type="non-terminal residue" evidence="3">
    <location>
        <position position="1"/>
    </location>
</feature>
<feature type="region of interest" description="Disordered" evidence="2">
    <location>
        <begin position="123"/>
        <end position="458"/>
    </location>
</feature>
<feature type="compositionally biased region" description="Low complexity" evidence="2">
    <location>
        <begin position="204"/>
        <end position="220"/>
    </location>
</feature>
<organism evidence="3 4">
    <name type="scientific">Thlaspi arvense</name>
    <name type="common">Field penny-cress</name>
    <dbReference type="NCBI Taxonomy" id="13288"/>
    <lineage>
        <taxon>Eukaryota</taxon>
        <taxon>Viridiplantae</taxon>
        <taxon>Streptophyta</taxon>
        <taxon>Embryophyta</taxon>
        <taxon>Tracheophyta</taxon>
        <taxon>Spermatophyta</taxon>
        <taxon>Magnoliopsida</taxon>
        <taxon>eudicotyledons</taxon>
        <taxon>Gunneridae</taxon>
        <taxon>Pentapetalae</taxon>
        <taxon>rosids</taxon>
        <taxon>malvids</taxon>
        <taxon>Brassicales</taxon>
        <taxon>Brassicaceae</taxon>
        <taxon>Thlaspideae</taxon>
        <taxon>Thlaspi</taxon>
    </lineage>
</organism>
<feature type="compositionally biased region" description="Low complexity" evidence="2">
    <location>
        <begin position="165"/>
        <end position="196"/>
    </location>
</feature>
<feature type="compositionally biased region" description="Polar residues" evidence="2">
    <location>
        <begin position="558"/>
        <end position="570"/>
    </location>
</feature>
<feature type="region of interest" description="Disordered" evidence="2">
    <location>
        <begin position="547"/>
        <end position="570"/>
    </location>
</feature>
<evidence type="ECO:0000256" key="1">
    <source>
        <dbReference type="SAM" id="Coils"/>
    </source>
</evidence>
<sequence length="607" mass="64091">ILREMNRSFRAKESLLLDSAERQRQQLRASMMAEKDEELSLFLEMRRREKEQDSLLLNNPDEFATPLGSKPGTSPVFNISSGAPARKAGPPDDFLNSEGDKNDYEWLLTPPGTPLFPSLEMESHRTVMSQAGDSKGRPATLTSRLANSSSEPAARNHLTSRQQTSSPGLSSSSGGANRRPSSSGGPGSRPATPTGRSSTLTANSRPSRPSTPTSRATVSSNTRPSLTSSRSTVSATSKPTPMSRSTSSSRLTPTASKPTPSTARSAPSTARSTTSTATRSAGPSRSTTPLSRSTARSSTPTSRPTLPPPKTISRSATPTRRPISSASAATTTSKPTISQVKPSSPAAKPMPTPSKTPAVSRGASPTVRSRPWKPSDMPGFSLETPPNLRTTLPERPLSATRGRPGAPSPRSGSVEPGGPPGGRPRRQSCSPSRGRAPMYTSGSSVPAVNRGYSKASDNVSPVLMGTKMVERVINMRKLAPPRSDDKSSPHGNLSAKSSSPDSAGFGRTLSKKSLDMAIRHMDIRRTIPGNLRPLMTNIPASSMYSVRSGHTRGRPMNVSDSPLATSSNASSEISICNNNGICLEASEKEDDAGSERGCRSPASLQGR</sequence>
<gene>
    <name evidence="3" type="ORF">TAV2_LOCUS12300</name>
</gene>
<dbReference type="AlphaFoldDB" id="A0AAU9S571"/>
<keyword evidence="4" id="KW-1185">Reference proteome</keyword>
<dbReference type="EMBL" id="OU466860">
    <property type="protein sequence ID" value="CAH2058667.1"/>
    <property type="molecule type" value="Genomic_DNA"/>
</dbReference>
<feature type="compositionally biased region" description="Polar residues" evidence="2">
    <location>
        <begin position="221"/>
        <end position="235"/>
    </location>
</feature>
<reference evidence="3 4" key="1">
    <citation type="submission" date="2022-03" db="EMBL/GenBank/DDBJ databases">
        <authorList>
            <person name="Nunn A."/>
            <person name="Chopra R."/>
            <person name="Nunn A."/>
            <person name="Contreras Garrido A."/>
        </authorList>
    </citation>
    <scope>NUCLEOTIDE SEQUENCE [LARGE SCALE GENOMIC DNA]</scope>
</reference>
<feature type="region of interest" description="Disordered" evidence="2">
    <location>
        <begin position="53"/>
        <end position="109"/>
    </location>
</feature>
<feature type="coiled-coil region" evidence="1">
    <location>
        <begin position="10"/>
        <end position="37"/>
    </location>
</feature>
<feature type="region of interest" description="Disordered" evidence="2">
    <location>
        <begin position="479"/>
        <end position="507"/>
    </location>
</feature>
<feature type="compositionally biased region" description="Polar residues" evidence="2">
    <location>
        <begin position="71"/>
        <end position="81"/>
    </location>
</feature>
<feature type="compositionally biased region" description="Polar residues" evidence="2">
    <location>
        <begin position="140"/>
        <end position="164"/>
    </location>
</feature>
<proteinExistence type="predicted"/>
<keyword evidence="1" id="KW-0175">Coiled coil</keyword>
<dbReference type="GO" id="GO:0043622">
    <property type="term" value="P:cortical microtubule organization"/>
    <property type="evidence" value="ECO:0007669"/>
    <property type="project" value="TreeGrafter"/>
</dbReference>
<dbReference type="PANTHER" id="PTHR31949">
    <property type="entry name" value="GASTRIC MUCIN-LIKE PROTEIN"/>
    <property type="match status" value="1"/>
</dbReference>